<evidence type="ECO:0000256" key="2">
    <source>
        <dbReference type="ARBA" id="ARBA00023140"/>
    </source>
</evidence>
<gene>
    <name evidence="4" type="ORF">HPBE_LOCUS1442</name>
</gene>
<evidence type="ECO:0000313" key="4">
    <source>
        <dbReference type="EMBL" id="VDO19824.1"/>
    </source>
</evidence>
<evidence type="ECO:0000256" key="1">
    <source>
        <dbReference type="ARBA" id="ARBA00004275"/>
    </source>
</evidence>
<evidence type="ECO:0000259" key="3">
    <source>
        <dbReference type="Pfam" id="PF00501"/>
    </source>
</evidence>
<dbReference type="EMBL" id="UZAH01001580">
    <property type="protein sequence ID" value="VDO19824.1"/>
    <property type="molecule type" value="Genomic_DNA"/>
</dbReference>
<comment type="subcellular location">
    <subcellularLocation>
        <location evidence="1">Peroxisome</location>
    </subcellularLocation>
</comment>
<sequence>MIESDYPAVPLPTEPYHETVLRAIKRQMDTGKNKIAFKDVACAVIPNLWHYSSFFLGVALRGGAVSGASAMFTDYELQRQFVDSGAKVVLTSEHYLEKVLRAAKQSPNVKLVIYIPESDHHPVPSGVVSWNDVMKTRYTAAIPKPHIDVENDMVILPYSRWAPYSMNL</sequence>
<proteinExistence type="predicted"/>
<dbReference type="SUPFAM" id="SSF56801">
    <property type="entry name" value="Acetyl-CoA synthetase-like"/>
    <property type="match status" value="1"/>
</dbReference>
<protein>
    <submittedName>
        <fullName evidence="6">AMP-binding domain-containing protein</fullName>
    </submittedName>
</protein>
<dbReference type="GO" id="GO:0016405">
    <property type="term" value="F:CoA-ligase activity"/>
    <property type="evidence" value="ECO:0007669"/>
    <property type="project" value="TreeGrafter"/>
</dbReference>
<dbReference type="GO" id="GO:0005777">
    <property type="term" value="C:peroxisome"/>
    <property type="evidence" value="ECO:0007669"/>
    <property type="project" value="UniProtKB-SubCell"/>
</dbReference>
<reference evidence="4 5" key="1">
    <citation type="submission" date="2018-11" db="EMBL/GenBank/DDBJ databases">
        <authorList>
            <consortium name="Pathogen Informatics"/>
        </authorList>
    </citation>
    <scope>NUCLEOTIDE SEQUENCE [LARGE SCALE GENOMIC DNA]</scope>
</reference>
<evidence type="ECO:0000313" key="6">
    <source>
        <dbReference type="WBParaSite" id="HPBE_0000144101-mRNA-1"/>
    </source>
</evidence>
<organism evidence="5 6">
    <name type="scientific">Heligmosomoides polygyrus</name>
    <name type="common">Parasitic roundworm</name>
    <dbReference type="NCBI Taxonomy" id="6339"/>
    <lineage>
        <taxon>Eukaryota</taxon>
        <taxon>Metazoa</taxon>
        <taxon>Ecdysozoa</taxon>
        <taxon>Nematoda</taxon>
        <taxon>Chromadorea</taxon>
        <taxon>Rhabditida</taxon>
        <taxon>Rhabditina</taxon>
        <taxon>Rhabditomorpha</taxon>
        <taxon>Strongyloidea</taxon>
        <taxon>Heligmosomidae</taxon>
        <taxon>Heligmosomoides</taxon>
    </lineage>
</organism>
<keyword evidence="5" id="KW-1185">Reference proteome</keyword>
<reference evidence="6" key="2">
    <citation type="submission" date="2019-09" db="UniProtKB">
        <authorList>
            <consortium name="WormBaseParasite"/>
        </authorList>
    </citation>
    <scope>IDENTIFICATION</scope>
</reference>
<dbReference type="PANTHER" id="PTHR24096:SF422">
    <property type="entry name" value="BCDNA.GH02901"/>
    <property type="match status" value="1"/>
</dbReference>
<dbReference type="Proteomes" id="UP000050761">
    <property type="component" value="Unassembled WGS sequence"/>
</dbReference>
<dbReference type="AlphaFoldDB" id="A0A183F5J9"/>
<dbReference type="PANTHER" id="PTHR24096">
    <property type="entry name" value="LONG-CHAIN-FATTY-ACID--COA LIGASE"/>
    <property type="match status" value="1"/>
</dbReference>
<dbReference type="WBParaSite" id="HPBE_0000144101-mRNA-1">
    <property type="protein sequence ID" value="HPBE_0000144101-mRNA-1"/>
    <property type="gene ID" value="HPBE_0000144101"/>
</dbReference>
<dbReference type="Pfam" id="PF00501">
    <property type="entry name" value="AMP-binding"/>
    <property type="match status" value="1"/>
</dbReference>
<dbReference type="Gene3D" id="3.40.50.980">
    <property type="match status" value="1"/>
</dbReference>
<evidence type="ECO:0000313" key="5">
    <source>
        <dbReference type="Proteomes" id="UP000050761"/>
    </source>
</evidence>
<feature type="domain" description="AMP-dependent synthetase/ligase" evidence="3">
    <location>
        <begin position="41"/>
        <end position="159"/>
    </location>
</feature>
<name>A0A183F5J9_HELPZ</name>
<keyword evidence="2" id="KW-0576">Peroxisome</keyword>
<dbReference type="InterPro" id="IPR000873">
    <property type="entry name" value="AMP-dep_synth/lig_dom"/>
</dbReference>
<accession>A0A3P7U696</accession>
<accession>A0A183F5J9</accession>
<dbReference type="OrthoDB" id="5854631at2759"/>